<dbReference type="GO" id="GO:0016020">
    <property type="term" value="C:membrane"/>
    <property type="evidence" value="ECO:0007669"/>
    <property type="project" value="UniProtKB-SubCell"/>
</dbReference>
<feature type="transmembrane region" description="Helical" evidence="7">
    <location>
        <begin position="170"/>
        <end position="191"/>
    </location>
</feature>
<dbReference type="InterPro" id="IPR006593">
    <property type="entry name" value="Cyt_b561/ferric_Rdtase_TM"/>
</dbReference>
<organism evidence="10 11">
    <name type="scientific">Triparma retinervis</name>
    <dbReference type="NCBI Taxonomy" id="2557542"/>
    <lineage>
        <taxon>Eukaryota</taxon>
        <taxon>Sar</taxon>
        <taxon>Stramenopiles</taxon>
        <taxon>Ochrophyta</taxon>
        <taxon>Bolidophyceae</taxon>
        <taxon>Parmales</taxon>
        <taxon>Triparmaceae</taxon>
        <taxon>Triparma</taxon>
    </lineage>
</organism>
<keyword evidence="4" id="KW-0249">Electron transport</keyword>
<sequence>MIFNLVIWVLGMGSDAVILTANSLKKYNIEGYSRSSITAYPDSQQTLIDPTFSQETSETCMSFSRTASASASDEMSIDASADQYFIYAYGRDGFVNLRHHDPLDRGSVKINLLGNLCEGDVGDDTKLNAVKAHGILMILAWLVFAPSTVTLSRFGKAKFPESQWFNMHKILAFLIFSCSVAGYLIMLQADYPSDPKKQLHSKIGLAVLILGAIIQPLLGILRPAKENPEYNNINVEAKQGGQPDGVEMVANEEGCVDEEGKGSIKDHSYLTKRSLWKYSHQAVALSCILLGFFNVLMGLNKKALDESLTNALRSLSFASMAIFVAAFSFMSYRKVGYVSRVQNVLVLKHADK</sequence>
<evidence type="ECO:0000256" key="2">
    <source>
        <dbReference type="ARBA" id="ARBA00022448"/>
    </source>
</evidence>
<dbReference type="Proteomes" id="UP001165082">
    <property type="component" value="Unassembled WGS sequence"/>
</dbReference>
<feature type="signal peptide" evidence="8">
    <location>
        <begin position="1"/>
        <end position="16"/>
    </location>
</feature>
<gene>
    <name evidence="10" type="ORF">TrRE_jg10718</name>
</gene>
<evidence type="ECO:0000256" key="8">
    <source>
        <dbReference type="SAM" id="SignalP"/>
    </source>
</evidence>
<feature type="transmembrane region" description="Helical" evidence="7">
    <location>
        <begin position="135"/>
        <end position="155"/>
    </location>
</feature>
<feature type="transmembrane region" description="Helical" evidence="7">
    <location>
        <begin position="311"/>
        <end position="332"/>
    </location>
</feature>
<evidence type="ECO:0000256" key="6">
    <source>
        <dbReference type="ARBA" id="ARBA00023136"/>
    </source>
</evidence>
<dbReference type="EMBL" id="BRXZ01001401">
    <property type="protein sequence ID" value="GMH70287.1"/>
    <property type="molecule type" value="Genomic_DNA"/>
</dbReference>
<feature type="transmembrane region" description="Helical" evidence="7">
    <location>
        <begin position="278"/>
        <end position="299"/>
    </location>
</feature>
<feature type="transmembrane region" description="Helical" evidence="7">
    <location>
        <begin position="203"/>
        <end position="221"/>
    </location>
</feature>
<dbReference type="OrthoDB" id="48754at2759"/>
<keyword evidence="8" id="KW-0732">Signal</keyword>
<evidence type="ECO:0000256" key="7">
    <source>
        <dbReference type="SAM" id="Phobius"/>
    </source>
</evidence>
<evidence type="ECO:0000256" key="4">
    <source>
        <dbReference type="ARBA" id="ARBA00022982"/>
    </source>
</evidence>
<dbReference type="CDD" id="cd09631">
    <property type="entry name" value="DOMON_DOH"/>
    <property type="match status" value="1"/>
</dbReference>
<evidence type="ECO:0000256" key="3">
    <source>
        <dbReference type="ARBA" id="ARBA00022692"/>
    </source>
</evidence>
<keyword evidence="6 7" id="KW-0472">Membrane</keyword>
<evidence type="ECO:0000256" key="1">
    <source>
        <dbReference type="ARBA" id="ARBA00004370"/>
    </source>
</evidence>
<keyword evidence="5 7" id="KW-1133">Transmembrane helix</keyword>
<keyword evidence="3 7" id="KW-0812">Transmembrane</keyword>
<evidence type="ECO:0000313" key="11">
    <source>
        <dbReference type="Proteomes" id="UP001165082"/>
    </source>
</evidence>
<feature type="chain" id="PRO_5040994306" description="Cytochrome b561 domain-containing protein" evidence="8">
    <location>
        <begin position="17"/>
        <end position="352"/>
    </location>
</feature>
<comment type="subcellular location">
    <subcellularLocation>
        <location evidence="1">Membrane</location>
    </subcellularLocation>
</comment>
<evidence type="ECO:0000259" key="9">
    <source>
        <dbReference type="PROSITE" id="PS50939"/>
    </source>
</evidence>
<evidence type="ECO:0000313" key="10">
    <source>
        <dbReference type="EMBL" id="GMH70287.1"/>
    </source>
</evidence>
<dbReference type="CDD" id="cd08760">
    <property type="entry name" value="Cyt_b561_FRRS1_like"/>
    <property type="match status" value="1"/>
</dbReference>
<dbReference type="PROSITE" id="PS50939">
    <property type="entry name" value="CYTOCHROME_B561"/>
    <property type="match status" value="1"/>
</dbReference>
<dbReference type="Gene3D" id="1.20.120.1770">
    <property type="match status" value="1"/>
</dbReference>
<dbReference type="PANTHER" id="PTHR23130">
    <property type="entry name" value="CYTOCHROME B561 AND DOMON DOMAIN-CONTAINING PROTEIN"/>
    <property type="match status" value="1"/>
</dbReference>
<dbReference type="SMART" id="SM00665">
    <property type="entry name" value="B561"/>
    <property type="match status" value="1"/>
</dbReference>
<name>A0A9W7ADG4_9STRA</name>
<comment type="caution">
    <text evidence="10">The sequence shown here is derived from an EMBL/GenBank/DDBJ whole genome shotgun (WGS) entry which is preliminary data.</text>
</comment>
<accession>A0A9W7ADG4</accession>
<feature type="domain" description="Cytochrome b561" evidence="9">
    <location>
        <begin position="94"/>
        <end position="336"/>
    </location>
</feature>
<protein>
    <recommendedName>
        <fullName evidence="9">Cytochrome b561 domain-containing protein</fullName>
    </recommendedName>
</protein>
<dbReference type="AlphaFoldDB" id="A0A9W7ADG4"/>
<keyword evidence="2" id="KW-0813">Transport</keyword>
<reference evidence="10" key="1">
    <citation type="submission" date="2022-07" db="EMBL/GenBank/DDBJ databases">
        <title>Genome analysis of Parmales, a sister group of diatoms, reveals the evolutionary specialization of diatoms from phago-mixotrophs to photoautotrophs.</title>
        <authorList>
            <person name="Ban H."/>
            <person name="Sato S."/>
            <person name="Yoshikawa S."/>
            <person name="Kazumasa Y."/>
            <person name="Nakamura Y."/>
            <person name="Ichinomiya M."/>
            <person name="Saitoh K."/>
            <person name="Sato N."/>
            <person name="Blanc-Mathieu R."/>
            <person name="Endo H."/>
            <person name="Kuwata A."/>
            <person name="Ogata H."/>
        </authorList>
    </citation>
    <scope>NUCLEOTIDE SEQUENCE</scope>
</reference>
<dbReference type="InterPro" id="IPR045266">
    <property type="entry name" value="DOH_DOMON"/>
</dbReference>
<dbReference type="PANTHER" id="PTHR23130:SF171">
    <property type="entry name" value="OS01G0895300 PROTEIN"/>
    <property type="match status" value="1"/>
</dbReference>
<evidence type="ECO:0000256" key="5">
    <source>
        <dbReference type="ARBA" id="ARBA00022989"/>
    </source>
</evidence>
<keyword evidence="11" id="KW-1185">Reference proteome</keyword>
<proteinExistence type="predicted"/>